<feature type="non-terminal residue" evidence="1">
    <location>
        <position position="1"/>
    </location>
</feature>
<organism evidence="1">
    <name type="scientific">marine sediment metagenome</name>
    <dbReference type="NCBI Taxonomy" id="412755"/>
    <lineage>
        <taxon>unclassified sequences</taxon>
        <taxon>metagenomes</taxon>
        <taxon>ecological metagenomes</taxon>
    </lineage>
</organism>
<dbReference type="AlphaFoldDB" id="X0SM14"/>
<gene>
    <name evidence="1" type="ORF">S01H1_16465</name>
</gene>
<dbReference type="EMBL" id="BARS01008663">
    <property type="protein sequence ID" value="GAF82059.1"/>
    <property type="molecule type" value="Genomic_DNA"/>
</dbReference>
<evidence type="ECO:0000313" key="1">
    <source>
        <dbReference type="EMBL" id="GAF82059.1"/>
    </source>
</evidence>
<sequence length="47" mass="5155">EASEKPKVNLSGELLKAFPEKQYRFSLSLSYTPTTAVAVVLLENLTA</sequence>
<protein>
    <submittedName>
        <fullName evidence="1">Uncharacterized protein</fullName>
    </submittedName>
</protein>
<comment type="caution">
    <text evidence="1">The sequence shown here is derived from an EMBL/GenBank/DDBJ whole genome shotgun (WGS) entry which is preliminary data.</text>
</comment>
<accession>X0SM14</accession>
<proteinExistence type="predicted"/>
<name>X0SM14_9ZZZZ</name>
<reference evidence="1" key="1">
    <citation type="journal article" date="2014" name="Front. Microbiol.">
        <title>High frequency of phylogenetically diverse reductive dehalogenase-homologous genes in deep subseafloor sedimentary metagenomes.</title>
        <authorList>
            <person name="Kawai M."/>
            <person name="Futagami T."/>
            <person name="Toyoda A."/>
            <person name="Takaki Y."/>
            <person name="Nishi S."/>
            <person name="Hori S."/>
            <person name="Arai W."/>
            <person name="Tsubouchi T."/>
            <person name="Morono Y."/>
            <person name="Uchiyama I."/>
            <person name="Ito T."/>
            <person name="Fujiyama A."/>
            <person name="Inagaki F."/>
            <person name="Takami H."/>
        </authorList>
    </citation>
    <scope>NUCLEOTIDE SEQUENCE</scope>
    <source>
        <strain evidence="1">Expedition CK06-06</strain>
    </source>
</reference>